<accession>A0A830CZH3</accession>
<gene>
    <name evidence="1" type="ORF">PHJA_002094200</name>
</gene>
<name>A0A830CZH3_9LAMI</name>
<evidence type="ECO:0000313" key="2">
    <source>
        <dbReference type="Proteomes" id="UP000653305"/>
    </source>
</evidence>
<dbReference type="EMBL" id="BMAC01000577">
    <property type="protein sequence ID" value="GFP99501.1"/>
    <property type="molecule type" value="Genomic_DNA"/>
</dbReference>
<dbReference type="OrthoDB" id="912585at2759"/>
<proteinExistence type="predicted"/>
<organism evidence="1 2">
    <name type="scientific">Phtheirospermum japonicum</name>
    <dbReference type="NCBI Taxonomy" id="374723"/>
    <lineage>
        <taxon>Eukaryota</taxon>
        <taxon>Viridiplantae</taxon>
        <taxon>Streptophyta</taxon>
        <taxon>Embryophyta</taxon>
        <taxon>Tracheophyta</taxon>
        <taxon>Spermatophyta</taxon>
        <taxon>Magnoliopsida</taxon>
        <taxon>eudicotyledons</taxon>
        <taxon>Gunneridae</taxon>
        <taxon>Pentapetalae</taxon>
        <taxon>asterids</taxon>
        <taxon>lamiids</taxon>
        <taxon>Lamiales</taxon>
        <taxon>Orobanchaceae</taxon>
        <taxon>Orobanchaceae incertae sedis</taxon>
        <taxon>Phtheirospermum</taxon>
    </lineage>
</organism>
<sequence>MSGYVGCSRDDKFISRLLEIAPSLETVTIDTESEYYEQKPWVCDTTRTGCTKGRGQECICTSQGTGARTRTEAKERAEQLKSRFPRKTLLVIE</sequence>
<protein>
    <submittedName>
        <fullName evidence="1">Uncharacterized protein</fullName>
    </submittedName>
</protein>
<keyword evidence="2" id="KW-1185">Reference proteome</keyword>
<reference evidence="1" key="1">
    <citation type="submission" date="2020-07" db="EMBL/GenBank/DDBJ databases">
        <title>Ethylene signaling mediates host invasion by parasitic plants.</title>
        <authorList>
            <person name="Yoshida S."/>
        </authorList>
    </citation>
    <scope>NUCLEOTIDE SEQUENCE</scope>
    <source>
        <strain evidence="1">Okayama</strain>
    </source>
</reference>
<dbReference type="Proteomes" id="UP000653305">
    <property type="component" value="Unassembled WGS sequence"/>
</dbReference>
<dbReference type="AlphaFoldDB" id="A0A830CZH3"/>
<evidence type="ECO:0000313" key="1">
    <source>
        <dbReference type="EMBL" id="GFP99501.1"/>
    </source>
</evidence>
<comment type="caution">
    <text evidence="1">The sequence shown here is derived from an EMBL/GenBank/DDBJ whole genome shotgun (WGS) entry which is preliminary data.</text>
</comment>